<proteinExistence type="inferred from homology"/>
<evidence type="ECO:0000313" key="10">
    <source>
        <dbReference type="Proteomes" id="UP000282002"/>
    </source>
</evidence>
<dbReference type="RefSeq" id="WP_125325747.1">
    <property type="nucleotide sequence ID" value="NZ_CP034328.1"/>
</dbReference>
<accession>A0A3S8U779</accession>
<dbReference type="EMBL" id="CP034328">
    <property type="protein sequence ID" value="AZL59552.1"/>
    <property type="molecule type" value="Genomic_DNA"/>
</dbReference>
<dbReference type="GO" id="GO:0016614">
    <property type="term" value="F:oxidoreductase activity, acting on CH-OH group of donors"/>
    <property type="evidence" value="ECO:0007669"/>
    <property type="project" value="InterPro"/>
</dbReference>
<dbReference type="Pfam" id="PF05199">
    <property type="entry name" value="GMC_oxred_C"/>
    <property type="match status" value="1"/>
</dbReference>
<reference evidence="9 10" key="1">
    <citation type="submission" date="2018-12" db="EMBL/GenBank/DDBJ databases">
        <title>Complete genome sequencing of Tabrizicola sp. K13M18.</title>
        <authorList>
            <person name="Bae J.-W."/>
        </authorList>
    </citation>
    <scope>NUCLEOTIDE SEQUENCE [LARGE SCALE GENOMIC DNA]</scope>
    <source>
        <strain evidence="9 10">K13M18</strain>
    </source>
</reference>
<dbReference type="InterPro" id="IPR036188">
    <property type="entry name" value="FAD/NAD-bd_sf"/>
</dbReference>
<dbReference type="OrthoDB" id="9798604at2"/>
<feature type="domain" description="Glucose-methanol-choline oxidoreductase C-terminal" evidence="8">
    <location>
        <begin position="467"/>
        <end position="523"/>
    </location>
</feature>
<dbReference type="GO" id="GO:0050660">
    <property type="term" value="F:flavin adenine dinucleotide binding"/>
    <property type="evidence" value="ECO:0007669"/>
    <property type="project" value="InterPro"/>
</dbReference>
<evidence type="ECO:0000313" key="9">
    <source>
        <dbReference type="EMBL" id="AZL59552.1"/>
    </source>
</evidence>
<evidence type="ECO:0000256" key="4">
    <source>
        <dbReference type="ARBA" id="ARBA00022827"/>
    </source>
</evidence>
<dbReference type="InterPro" id="IPR000172">
    <property type="entry name" value="GMC_OxRdtase_N"/>
</dbReference>
<evidence type="ECO:0000259" key="8">
    <source>
        <dbReference type="Pfam" id="PF05199"/>
    </source>
</evidence>
<dbReference type="Pfam" id="PF00890">
    <property type="entry name" value="FAD_binding_2"/>
    <property type="match status" value="1"/>
</dbReference>
<dbReference type="Proteomes" id="UP000282002">
    <property type="component" value="Chromosome"/>
</dbReference>
<dbReference type="InterPro" id="IPR003953">
    <property type="entry name" value="FAD-dep_OxRdtase_2_FAD-bd"/>
</dbReference>
<dbReference type="Pfam" id="PF00732">
    <property type="entry name" value="GMC_oxred_N"/>
    <property type="match status" value="1"/>
</dbReference>
<dbReference type="PANTHER" id="PTHR42784">
    <property type="entry name" value="PYRANOSE 2-OXIDASE"/>
    <property type="match status" value="1"/>
</dbReference>
<evidence type="ECO:0000259" key="6">
    <source>
        <dbReference type="Pfam" id="PF00732"/>
    </source>
</evidence>
<dbReference type="PANTHER" id="PTHR42784:SF1">
    <property type="entry name" value="PYRANOSE 2-OXIDASE"/>
    <property type="match status" value="1"/>
</dbReference>
<evidence type="ECO:0000259" key="7">
    <source>
        <dbReference type="Pfam" id="PF00890"/>
    </source>
</evidence>
<gene>
    <name evidence="9" type="ORF">EI545_12335</name>
</gene>
<dbReference type="KEGG" id="taw:EI545_12335"/>
<evidence type="ECO:0000256" key="1">
    <source>
        <dbReference type="ARBA" id="ARBA00001974"/>
    </source>
</evidence>
<sequence>MCDESDDHLLSSRSISAEAAVGRSWDVIVIGTGIGGGLAGRRLAEHGLSVLFVEKGPVGRRAEQNSMTDIEDPAERLARGLWPTKIVSRFNGGAPAHFFGPLGSGVGGTSVFYAAALEAPERHDLETTEDMEHPTGGWPIGYDDFLPYLLQAEEILSVRGEANPLSDRPGPKLAAPELNRSEALLFEDLRQKGLHPYRSPEGLVRLPGCAVCLGHKCPRKCKMDGRSAGVEPALETGNAFLLANCSVEELVESSERISKVRVRTDGLNFELTADTFVLAAGALHSPRLLLASARTNPAGCANSSGWVGHGLMFHLSELVAFWPKLRNPTAGPTRAVSFRDLYSHDGKRLGLVQAMGVAAGAGMIAAYLKEYISRTRFSRVKGVGKFATLGALVGERLFGKASVFVALIEDIGMFENRVSTHPDNPDVAVIEYTVSEELKKRRSLLRKLLRSRLGRYRTVLLNFGAAINYGHPSGTLRFGVDPATSVLDASCKAHDLENLYVTDASFMPSSMGVNPSLTIAANALRVADVIARLSAETNNSAK</sequence>
<evidence type="ECO:0000256" key="3">
    <source>
        <dbReference type="ARBA" id="ARBA00022630"/>
    </source>
</evidence>
<keyword evidence="10" id="KW-1185">Reference proteome</keyword>
<evidence type="ECO:0000256" key="2">
    <source>
        <dbReference type="ARBA" id="ARBA00010790"/>
    </source>
</evidence>
<dbReference type="SUPFAM" id="SSF51905">
    <property type="entry name" value="FAD/NAD(P)-binding domain"/>
    <property type="match status" value="1"/>
</dbReference>
<feature type="domain" description="Glucose-methanol-choline oxidoreductase N-terminal" evidence="6">
    <location>
        <begin position="98"/>
        <end position="315"/>
    </location>
</feature>
<dbReference type="Gene3D" id="3.50.50.60">
    <property type="entry name" value="FAD/NAD(P)-binding domain"/>
    <property type="match status" value="2"/>
</dbReference>
<keyword evidence="4" id="KW-0274">FAD</keyword>
<comment type="cofactor">
    <cofactor evidence="1">
        <name>FAD</name>
        <dbReference type="ChEBI" id="CHEBI:57692"/>
    </cofactor>
</comment>
<keyword evidence="5" id="KW-0560">Oxidoreductase</keyword>
<dbReference type="AlphaFoldDB" id="A0A3S8U779"/>
<feature type="domain" description="FAD-dependent oxidoreductase 2 FAD-binding" evidence="7">
    <location>
        <begin position="26"/>
        <end position="58"/>
    </location>
</feature>
<keyword evidence="3" id="KW-0285">Flavoprotein</keyword>
<dbReference type="InterPro" id="IPR051473">
    <property type="entry name" value="P2Ox-like"/>
</dbReference>
<name>A0A3S8U779_9RHOB</name>
<comment type="similarity">
    <text evidence="2">Belongs to the GMC oxidoreductase family.</text>
</comment>
<evidence type="ECO:0000256" key="5">
    <source>
        <dbReference type="ARBA" id="ARBA00023002"/>
    </source>
</evidence>
<protein>
    <submittedName>
        <fullName evidence="9">GMC family oxidoreductase</fullName>
    </submittedName>
</protein>
<dbReference type="InterPro" id="IPR007867">
    <property type="entry name" value="GMC_OxRtase_C"/>
</dbReference>
<organism evidence="9 10">
    <name type="scientific">Tabrizicola piscis</name>
    <dbReference type="NCBI Taxonomy" id="2494374"/>
    <lineage>
        <taxon>Bacteria</taxon>
        <taxon>Pseudomonadati</taxon>
        <taxon>Pseudomonadota</taxon>
        <taxon>Alphaproteobacteria</taxon>
        <taxon>Rhodobacterales</taxon>
        <taxon>Paracoccaceae</taxon>
        <taxon>Tabrizicola</taxon>
    </lineage>
</organism>